<dbReference type="EMBL" id="CP009920">
    <property type="protein sequence ID" value="AJI23875.1"/>
    <property type="molecule type" value="Genomic_DNA"/>
</dbReference>
<dbReference type="GO" id="GO:0003676">
    <property type="term" value="F:nucleic acid binding"/>
    <property type="evidence" value="ECO:0007669"/>
    <property type="project" value="InterPro"/>
</dbReference>
<evidence type="ECO:0000259" key="5">
    <source>
        <dbReference type="Pfam" id="PF01844"/>
    </source>
</evidence>
<dbReference type="HOGENOM" id="CLU_108879_9_1_9"/>
<keyword evidence="1" id="KW-0540">Nuclease</keyword>
<gene>
    <name evidence="6" type="ORF">BG04_4548</name>
</gene>
<dbReference type="RefSeq" id="WP_034652393.1">
    <property type="nucleotide sequence ID" value="NZ_BCVB01000004.1"/>
</dbReference>
<dbReference type="GO" id="GO:0004519">
    <property type="term" value="F:endonuclease activity"/>
    <property type="evidence" value="ECO:0007669"/>
    <property type="project" value="UniProtKB-KW"/>
</dbReference>
<evidence type="ECO:0000256" key="2">
    <source>
        <dbReference type="ARBA" id="ARBA00022801"/>
    </source>
</evidence>
<dbReference type="Proteomes" id="UP000031829">
    <property type="component" value="Chromosome"/>
</dbReference>
<keyword evidence="2" id="KW-0378">Hydrolase</keyword>
<accession>A0A0B6AG71</accession>
<evidence type="ECO:0000256" key="3">
    <source>
        <dbReference type="ARBA" id="ARBA00038412"/>
    </source>
</evidence>
<dbReference type="PANTHER" id="PTHR41286:SF1">
    <property type="entry name" value="HNH NUCLEASE YAJD-RELATED"/>
    <property type="match status" value="1"/>
</dbReference>
<dbReference type="CDD" id="cd00085">
    <property type="entry name" value="HNHc"/>
    <property type="match status" value="1"/>
</dbReference>
<dbReference type="PANTHER" id="PTHR41286">
    <property type="entry name" value="HNH NUCLEASE YAJD-RELATED"/>
    <property type="match status" value="1"/>
</dbReference>
<sequence>MKEYKTKEQKLKFYKSKEWKQLRLKVLERDNYECQECKRNGLVYTDNHNPDKHKRLDVDHLKEIENFPELALDIDNCEVKCVKCHNKKHNRFKFKKKNNKWNDEKW</sequence>
<dbReference type="InterPro" id="IPR003615">
    <property type="entry name" value="HNH_nuc"/>
</dbReference>
<dbReference type="KEGG" id="bmeg:BG04_4548"/>
<dbReference type="GO" id="GO:0008270">
    <property type="term" value="F:zinc ion binding"/>
    <property type="evidence" value="ECO:0007669"/>
    <property type="project" value="InterPro"/>
</dbReference>
<reference evidence="6 7" key="1">
    <citation type="journal article" date="2015" name="Genome Announc.">
        <title>Complete genome sequences for 35 biothreat assay-relevant bacillus species.</title>
        <authorList>
            <person name="Johnson S.L."/>
            <person name="Daligault H.E."/>
            <person name="Davenport K.W."/>
            <person name="Jaissle J."/>
            <person name="Frey K.G."/>
            <person name="Ladner J.T."/>
            <person name="Broomall S.M."/>
            <person name="Bishop-Lilly K.A."/>
            <person name="Bruce D.C."/>
            <person name="Gibbons H.S."/>
            <person name="Coyne S.R."/>
            <person name="Lo C.C."/>
            <person name="Meincke L."/>
            <person name="Munk A.C."/>
            <person name="Koroleva G.I."/>
            <person name="Rosenzweig C.N."/>
            <person name="Palacios G.F."/>
            <person name="Redden C.L."/>
            <person name="Minogue T.D."/>
            <person name="Chain P.S."/>
        </authorList>
    </citation>
    <scope>NUCLEOTIDE SEQUENCE [LARGE SCALE GENOMIC DNA]</scope>
    <source>
        <strain evidence="7">ATCC 14581 / DSM 32 / JCM 2506 / NBRC 15308 / NCIMB 9376 / NCTC 10342 / NRRL B-14308 / VKM B-512</strain>
    </source>
</reference>
<keyword evidence="6" id="KW-0255">Endonuclease</keyword>
<protein>
    <recommendedName>
        <fullName evidence="4">Putative HNH nuclease YajD</fullName>
    </recommendedName>
</protein>
<dbReference type="Gene3D" id="1.10.30.50">
    <property type="match status" value="1"/>
</dbReference>
<evidence type="ECO:0000313" key="7">
    <source>
        <dbReference type="Proteomes" id="UP000031829"/>
    </source>
</evidence>
<dbReference type="AlphaFoldDB" id="A0A0B6AG71"/>
<evidence type="ECO:0000256" key="1">
    <source>
        <dbReference type="ARBA" id="ARBA00022722"/>
    </source>
</evidence>
<organism evidence="6 7">
    <name type="scientific">Priestia megaterium (strain ATCC 14581 / DSM 32 / CCUG 1817 / JCM 2506 / NBRC 15308 / NCIMB 9376 / NCTC 10342 / NRRL B-14308 / VKM B-512 / Ford 19)</name>
    <name type="common">Bacillus megaterium</name>
    <dbReference type="NCBI Taxonomy" id="1348623"/>
    <lineage>
        <taxon>Bacteria</taxon>
        <taxon>Bacillati</taxon>
        <taxon>Bacillota</taxon>
        <taxon>Bacilli</taxon>
        <taxon>Bacillales</taxon>
        <taxon>Bacillaceae</taxon>
        <taxon>Priestia</taxon>
    </lineage>
</organism>
<evidence type="ECO:0000256" key="4">
    <source>
        <dbReference type="ARBA" id="ARBA00040194"/>
    </source>
</evidence>
<proteinExistence type="inferred from homology"/>
<dbReference type="GeneID" id="93642547"/>
<dbReference type="GO" id="GO:0005829">
    <property type="term" value="C:cytosol"/>
    <property type="evidence" value="ECO:0007669"/>
    <property type="project" value="TreeGrafter"/>
</dbReference>
<comment type="similarity">
    <text evidence="3">Belongs to the HNH nuclease family.</text>
</comment>
<dbReference type="Pfam" id="PF01844">
    <property type="entry name" value="HNH"/>
    <property type="match status" value="1"/>
</dbReference>
<evidence type="ECO:0000313" key="6">
    <source>
        <dbReference type="EMBL" id="AJI23875.1"/>
    </source>
</evidence>
<name>A0A0B6AG71_PRIM2</name>
<feature type="domain" description="HNH" evidence="5">
    <location>
        <begin position="34"/>
        <end position="91"/>
    </location>
</feature>
<dbReference type="GO" id="GO:0016787">
    <property type="term" value="F:hydrolase activity"/>
    <property type="evidence" value="ECO:0007669"/>
    <property type="project" value="UniProtKB-KW"/>
</dbReference>
<dbReference type="InterPro" id="IPR002711">
    <property type="entry name" value="HNH"/>
</dbReference>